<dbReference type="InterPro" id="IPR022018">
    <property type="entry name" value="GIT1_C"/>
</dbReference>
<accession>A0A8R1E339</accession>
<dbReference type="AlphaFoldDB" id="A0A8R1E339"/>
<keyword evidence="4" id="KW-1185">Reference proteome</keyword>
<evidence type="ECO:0000259" key="2">
    <source>
        <dbReference type="Pfam" id="PF12205"/>
    </source>
</evidence>
<dbReference type="Proteomes" id="UP000005237">
    <property type="component" value="Unassembled WGS sequence"/>
</dbReference>
<sequence length="134" mass="15153">MEKRVERRQDSMMESSSSLSRSSQNPSLNRDEIRNRVIQQGERITILIRALLQHGQNGNLDLNASHNAHEIACAINGLIAILLPYVRHEKIDMLTDAVVLLNAKCNSPLLMPMDIKDAAQTIAEKLHLIIMDFR</sequence>
<evidence type="ECO:0000313" key="4">
    <source>
        <dbReference type="Proteomes" id="UP000005237"/>
    </source>
</evidence>
<feature type="compositionally biased region" description="Basic and acidic residues" evidence="1">
    <location>
        <begin position="1"/>
        <end position="11"/>
    </location>
</feature>
<organism evidence="3 4">
    <name type="scientific">Caenorhabditis japonica</name>
    <dbReference type="NCBI Taxonomy" id="281687"/>
    <lineage>
        <taxon>Eukaryota</taxon>
        <taxon>Metazoa</taxon>
        <taxon>Ecdysozoa</taxon>
        <taxon>Nematoda</taxon>
        <taxon>Chromadorea</taxon>
        <taxon>Rhabditida</taxon>
        <taxon>Rhabditina</taxon>
        <taxon>Rhabditomorpha</taxon>
        <taxon>Rhabditoidea</taxon>
        <taxon>Rhabditidae</taxon>
        <taxon>Peloderinae</taxon>
        <taxon>Caenorhabditis</taxon>
    </lineage>
</organism>
<name>A0A8R1E339_CAEJA</name>
<feature type="compositionally biased region" description="Low complexity" evidence="1">
    <location>
        <begin position="12"/>
        <end position="28"/>
    </location>
</feature>
<dbReference type="EnsemblMetazoa" id="CJA20035.1">
    <property type="protein sequence ID" value="CJA20035.1"/>
    <property type="gene ID" value="WBGene00175606"/>
</dbReference>
<dbReference type="Pfam" id="PF12205">
    <property type="entry name" value="GIT1_C"/>
    <property type="match status" value="1"/>
</dbReference>
<reference evidence="3" key="2">
    <citation type="submission" date="2022-06" db="UniProtKB">
        <authorList>
            <consortium name="EnsemblMetazoa"/>
        </authorList>
    </citation>
    <scope>IDENTIFICATION</scope>
    <source>
        <strain evidence="3">DF5081</strain>
    </source>
</reference>
<protein>
    <recommendedName>
        <fullName evidence="2">ARF GTPase-activating protein GIT1 C-terminal domain-containing protein</fullName>
    </recommendedName>
</protein>
<proteinExistence type="predicted"/>
<reference evidence="4" key="1">
    <citation type="submission" date="2010-08" db="EMBL/GenBank/DDBJ databases">
        <authorList>
            <consortium name="Caenorhabditis japonica Sequencing Consortium"/>
            <person name="Wilson R.K."/>
        </authorList>
    </citation>
    <scope>NUCLEOTIDE SEQUENCE [LARGE SCALE GENOMIC DNA]</scope>
    <source>
        <strain evidence="4">DF5081</strain>
    </source>
</reference>
<evidence type="ECO:0000256" key="1">
    <source>
        <dbReference type="SAM" id="MobiDB-lite"/>
    </source>
</evidence>
<evidence type="ECO:0000313" key="3">
    <source>
        <dbReference type="EnsemblMetazoa" id="CJA20035.1"/>
    </source>
</evidence>
<feature type="domain" description="ARF GTPase-activating protein GIT1 C-terminal" evidence="2">
    <location>
        <begin position="35"/>
        <end position="114"/>
    </location>
</feature>
<feature type="region of interest" description="Disordered" evidence="1">
    <location>
        <begin position="1"/>
        <end position="33"/>
    </location>
</feature>
<dbReference type="Gene3D" id="1.20.120.330">
    <property type="entry name" value="Nucleotidyltransferases domain 2"/>
    <property type="match status" value="1"/>
</dbReference>